<sequence>MTRMDNEISMRSFPILTRSCLQYKSMRGSFFDGVQIFIYGELAGNYSLRLAIASRSLLRLLVNLSWSLNIIPIYKRSTIAI</sequence>
<dbReference type="Proteomes" id="UP000005361">
    <property type="component" value="Chromosome"/>
</dbReference>
<reference evidence="2" key="2">
    <citation type="submission" date="2015-02" db="EMBL/GenBank/DDBJ databases">
        <title>Complete Genome Sequence of Pelosinus fermentans JBW45.</title>
        <authorList>
            <person name="De Leon K.B."/>
            <person name="Utturkar S.M."/>
            <person name="Camilleri L.B."/>
            <person name="Arkin A.P."/>
            <person name="Fields M.W."/>
            <person name="Brown S.D."/>
            <person name="Wall J.D."/>
        </authorList>
    </citation>
    <scope>NUCLEOTIDE SEQUENCE [LARGE SCALE GENOMIC DNA]</scope>
    <source>
        <strain evidence="2">JBW45</strain>
    </source>
</reference>
<gene>
    <name evidence="1" type="ORF">JBW_04007</name>
</gene>
<dbReference type="KEGG" id="pft:JBW_04007"/>
<accession>I8U001</accession>
<evidence type="ECO:0000313" key="2">
    <source>
        <dbReference type="Proteomes" id="UP000005361"/>
    </source>
</evidence>
<evidence type="ECO:0000313" key="1">
    <source>
        <dbReference type="EMBL" id="AJQ29344.1"/>
    </source>
</evidence>
<dbReference type="AlphaFoldDB" id="I8U001"/>
<organism evidence="1 2">
    <name type="scientific">Pelosinus fermentans JBW45</name>
    <dbReference type="NCBI Taxonomy" id="1192197"/>
    <lineage>
        <taxon>Bacteria</taxon>
        <taxon>Bacillati</taxon>
        <taxon>Bacillota</taxon>
        <taxon>Negativicutes</taxon>
        <taxon>Selenomonadales</taxon>
        <taxon>Sporomusaceae</taxon>
        <taxon>Pelosinus</taxon>
    </lineage>
</organism>
<proteinExistence type="predicted"/>
<dbReference type="HOGENOM" id="CLU_2570745_0_0_9"/>
<dbReference type="EMBL" id="CP010978">
    <property type="protein sequence ID" value="AJQ29344.1"/>
    <property type="molecule type" value="Genomic_DNA"/>
</dbReference>
<reference evidence="1 2" key="1">
    <citation type="journal article" date="2015" name="Genome Announc.">
        <title>Complete Genome Sequence of Pelosinus fermentans JBW45, a Member of a Remarkably Competitive Group of Negativicutes in the Firmicutes Phylum.</title>
        <authorList>
            <person name="De Leon K.B."/>
            <person name="Utturkar S.M."/>
            <person name="Camilleri L.B."/>
            <person name="Elias D.A."/>
            <person name="Arkin A.P."/>
            <person name="Fields M.W."/>
            <person name="Brown S.D."/>
            <person name="Wall J.D."/>
        </authorList>
    </citation>
    <scope>NUCLEOTIDE SEQUENCE [LARGE SCALE GENOMIC DNA]</scope>
    <source>
        <strain evidence="1 2">JBW45</strain>
    </source>
</reference>
<name>I8U001_9FIRM</name>
<protein>
    <submittedName>
        <fullName evidence="1">Uncharacterized protein</fullName>
    </submittedName>
</protein>